<accession>A0A1F8EZ15</accession>
<dbReference type="EMBL" id="MGJL01000041">
    <property type="protein sequence ID" value="OGN06117.1"/>
    <property type="molecule type" value="Genomic_DNA"/>
</dbReference>
<proteinExistence type="predicted"/>
<sequence length="201" mass="22555">MSLTNWKMLNIGPTLDNIVFNLYNIGPFAKYNMADIGRFTDNLNEEVPVAVKVASFIISISLAALLIKLVAQKNALGKPAKTEEVKSQATLSPVKEGPYLARWQEILRHMNSVKDSEWKFAIIEADNLLDQVLTKAGFPGESLGEKLMNLKAGELQNLQGLWDAHKTRNIIAHETNYSLRYAQARQTIESFQKALKELRAI</sequence>
<organism evidence="1 2">
    <name type="scientific">Candidatus Yanofskybacteria bacterium RIFCSPHIGHO2_01_FULL_45_42</name>
    <dbReference type="NCBI Taxonomy" id="1802671"/>
    <lineage>
        <taxon>Bacteria</taxon>
        <taxon>Candidatus Yanofskyibacteriota</taxon>
    </lineage>
</organism>
<dbReference type="AlphaFoldDB" id="A0A1F8EZ15"/>
<protein>
    <submittedName>
        <fullName evidence="1">Uncharacterized protein</fullName>
    </submittedName>
</protein>
<gene>
    <name evidence="1" type="ORF">A2750_04135</name>
</gene>
<reference evidence="1 2" key="1">
    <citation type="journal article" date="2016" name="Nat. Commun.">
        <title>Thousands of microbial genomes shed light on interconnected biogeochemical processes in an aquifer system.</title>
        <authorList>
            <person name="Anantharaman K."/>
            <person name="Brown C.T."/>
            <person name="Hug L.A."/>
            <person name="Sharon I."/>
            <person name="Castelle C.J."/>
            <person name="Probst A.J."/>
            <person name="Thomas B.C."/>
            <person name="Singh A."/>
            <person name="Wilkins M.J."/>
            <person name="Karaoz U."/>
            <person name="Brodie E.L."/>
            <person name="Williams K.H."/>
            <person name="Hubbard S.S."/>
            <person name="Banfield J.F."/>
        </authorList>
    </citation>
    <scope>NUCLEOTIDE SEQUENCE [LARGE SCALE GENOMIC DNA]</scope>
</reference>
<name>A0A1F8EZ15_9BACT</name>
<evidence type="ECO:0000313" key="1">
    <source>
        <dbReference type="EMBL" id="OGN06117.1"/>
    </source>
</evidence>
<comment type="caution">
    <text evidence="1">The sequence shown here is derived from an EMBL/GenBank/DDBJ whole genome shotgun (WGS) entry which is preliminary data.</text>
</comment>
<evidence type="ECO:0000313" key="2">
    <source>
        <dbReference type="Proteomes" id="UP000178023"/>
    </source>
</evidence>
<dbReference type="Proteomes" id="UP000178023">
    <property type="component" value="Unassembled WGS sequence"/>
</dbReference>